<dbReference type="GO" id="GO:0005524">
    <property type="term" value="F:ATP binding"/>
    <property type="evidence" value="ECO:0007669"/>
    <property type="project" value="UniProtKB-KW"/>
</dbReference>
<dbReference type="RefSeq" id="WP_319961740.1">
    <property type="nucleotide sequence ID" value="NZ_JAXARY010000010.1"/>
</dbReference>
<keyword evidence="2" id="KW-1185">Reference proteome</keyword>
<comment type="caution">
    <text evidence="1">The sequence shown here is derived from an EMBL/GenBank/DDBJ whole genome shotgun (WGS) entry which is preliminary data.</text>
</comment>
<sequence>MQTTQLAVNPEKLINNLRFSFTQSTTVLGELMQNARRAGATFVSFEYVEDSRTLTVCDDGCGIDSLHTLLTVSESGWDAELIEREHAFGVGFLSALFACETIRVDSKGGRFSANSAELLAFQPIVIEPADWKGITRLTLSQFKPEADRIESQLRRLALGFPIEVRVNGVSLERSRAVSSTLPFIETELGKLNLYGLSQGGDWLRNTDAFHLYLQGLPVYHSHQERDLGHVIHLDPSRFLARLPDRDKLIDEAQVIAEVKRVLQQEAHNRLVTLKGELSAEDFVEGYDTLKIYHCLDLLNDVPLLPKQALATIQDYPIKEGCCNVNLAMNANAVSRSDVESGLVKIAELDDLEDVGALRWMFAWHRDYWVFRPGLDHGHWLFQYLIDLNTPAITLDAIGEKHSAYFEGQWVSGQAVFCEQYRLTMNGESVDIDNDAVYDEDQNCFIVPSKEATGMVVGQASSYHDEWDTYMEAAKEADEWDFQNFVVANTADQAADALQRLLPSFGSCPALFSRVFQVALGDSGEVVSVAEIQANGVMNGQACHSHQHP</sequence>
<reference evidence="1 2" key="1">
    <citation type="submission" date="2023-11" db="EMBL/GenBank/DDBJ databases">
        <authorList>
            <person name="Ouyang M.-Y."/>
        </authorList>
    </citation>
    <scope>NUCLEOTIDE SEQUENCE [LARGE SCALE GENOMIC DNA]</scope>
    <source>
        <strain evidence="1 2">OY6</strain>
    </source>
</reference>
<organism evidence="1 2">
    <name type="scientific">Methylomonas defluvii</name>
    <dbReference type="NCBI Taxonomy" id="3045149"/>
    <lineage>
        <taxon>Bacteria</taxon>
        <taxon>Pseudomonadati</taxon>
        <taxon>Pseudomonadota</taxon>
        <taxon>Gammaproteobacteria</taxon>
        <taxon>Methylococcales</taxon>
        <taxon>Methylococcaceae</taxon>
        <taxon>Methylomonas</taxon>
    </lineage>
</organism>
<evidence type="ECO:0000313" key="1">
    <source>
        <dbReference type="EMBL" id="MDX8128053.1"/>
    </source>
</evidence>
<dbReference type="Gene3D" id="3.30.565.10">
    <property type="entry name" value="Histidine kinase-like ATPase, C-terminal domain"/>
    <property type="match status" value="1"/>
</dbReference>
<accession>A0ABU4UG13</accession>
<dbReference type="Proteomes" id="UP001284537">
    <property type="component" value="Unassembled WGS sequence"/>
</dbReference>
<proteinExistence type="predicted"/>
<dbReference type="InterPro" id="IPR036890">
    <property type="entry name" value="HATPase_C_sf"/>
</dbReference>
<gene>
    <name evidence="1" type="ORF">QLH52_12230</name>
</gene>
<protein>
    <submittedName>
        <fullName evidence="1">ATP-binding protein</fullName>
    </submittedName>
</protein>
<name>A0ABU4UG13_9GAMM</name>
<evidence type="ECO:0000313" key="2">
    <source>
        <dbReference type="Proteomes" id="UP001284537"/>
    </source>
</evidence>
<keyword evidence="1" id="KW-0547">Nucleotide-binding</keyword>
<dbReference type="EMBL" id="JAXARY010000010">
    <property type="protein sequence ID" value="MDX8128053.1"/>
    <property type="molecule type" value="Genomic_DNA"/>
</dbReference>
<keyword evidence="1" id="KW-0067">ATP-binding</keyword>
<dbReference type="SUPFAM" id="SSF55874">
    <property type="entry name" value="ATPase domain of HSP90 chaperone/DNA topoisomerase II/histidine kinase"/>
    <property type="match status" value="1"/>
</dbReference>